<evidence type="ECO:0000256" key="7">
    <source>
        <dbReference type="SAM" id="Phobius"/>
    </source>
</evidence>
<dbReference type="SUPFAM" id="SSF82689">
    <property type="entry name" value="Mechanosensitive channel protein MscS (YggB), C-terminal domain"/>
    <property type="match status" value="1"/>
</dbReference>
<dbReference type="Gene3D" id="1.10.287.1260">
    <property type="match status" value="1"/>
</dbReference>
<dbReference type="RefSeq" id="WP_322520719.1">
    <property type="nucleotide sequence ID" value="NZ_CP140153.1"/>
</dbReference>
<reference evidence="11 12" key="1">
    <citation type="submission" date="2023-11" db="EMBL/GenBank/DDBJ databases">
        <title>MicrobeMod: A computational toolkit for identifying prokaryotic methylation and restriction-modification with nanopore sequencing.</title>
        <authorList>
            <person name="Crits-Christoph A."/>
            <person name="Kang S.C."/>
            <person name="Lee H."/>
            <person name="Ostrov N."/>
        </authorList>
    </citation>
    <scope>NUCLEOTIDE SEQUENCE [LARGE SCALE GENOMIC DNA]</scope>
    <source>
        <strain evidence="11 12">ATCC 49870</strain>
    </source>
</reference>
<sequence length="351" mass="39368">MSPLEWTIGPVNLVDALIALGVAAGIFALLVFAQRVLLNRWGKFAEGTTNTIDDDLVAVLRRSQWWFLLVMAIYLGTLHLDLPAQGDRFVRSVTVLVLLLQAGLWSSTFLVQRLERYRLKRRETDPGSEMTLSAVGFLGRIALWSFVLLLALDNLGINVTALIAGLGVGGIAVALAVQNILGDLFASLSIVLDKPFTVGDFLIIDDLLGKVEHVGLKTTRLRSLSGEQLVFSNSDLLQSRIRNYGRMHERRVVFEIGVTYQTPRTKLQIIPTIMREAVESAEETRFDRSHFKAYGNFSLNFETVYFVLSADYTRYMDIQQAVNLHVHQRFEEEGIEFAYPTQTLFIATPDA</sequence>
<comment type="subcellular location">
    <subcellularLocation>
        <location evidence="1">Cell membrane</location>
        <topology evidence="1">Multi-pass membrane protein</topology>
    </subcellularLocation>
</comment>
<feature type="transmembrane region" description="Helical" evidence="7">
    <location>
        <begin position="12"/>
        <end position="33"/>
    </location>
</feature>
<feature type="transmembrane region" description="Helical" evidence="7">
    <location>
        <begin position="132"/>
        <end position="151"/>
    </location>
</feature>
<dbReference type="PANTHER" id="PTHR30566">
    <property type="entry name" value="YNAI-RELATED MECHANOSENSITIVE ION CHANNEL"/>
    <property type="match status" value="1"/>
</dbReference>
<dbReference type="SUPFAM" id="SSF82861">
    <property type="entry name" value="Mechanosensitive channel protein MscS (YggB), transmembrane region"/>
    <property type="match status" value="1"/>
</dbReference>
<dbReference type="Proteomes" id="UP001327459">
    <property type="component" value="Chromosome"/>
</dbReference>
<dbReference type="InterPro" id="IPR049142">
    <property type="entry name" value="MS_channel_1st"/>
</dbReference>
<keyword evidence="12" id="KW-1185">Reference proteome</keyword>
<evidence type="ECO:0000256" key="3">
    <source>
        <dbReference type="ARBA" id="ARBA00022475"/>
    </source>
</evidence>
<dbReference type="InterPro" id="IPR011014">
    <property type="entry name" value="MscS_channel_TM-2"/>
</dbReference>
<comment type="similarity">
    <text evidence="2">Belongs to the MscS (TC 1.A.23) family.</text>
</comment>
<evidence type="ECO:0000256" key="6">
    <source>
        <dbReference type="ARBA" id="ARBA00023136"/>
    </source>
</evidence>
<dbReference type="Gene3D" id="3.30.70.100">
    <property type="match status" value="1"/>
</dbReference>
<evidence type="ECO:0000256" key="4">
    <source>
        <dbReference type="ARBA" id="ARBA00022692"/>
    </source>
</evidence>
<evidence type="ECO:0000259" key="10">
    <source>
        <dbReference type="Pfam" id="PF21088"/>
    </source>
</evidence>
<feature type="transmembrane region" description="Helical" evidence="7">
    <location>
        <begin position="65"/>
        <end position="83"/>
    </location>
</feature>
<evidence type="ECO:0000313" key="11">
    <source>
        <dbReference type="EMBL" id="WQH15693.1"/>
    </source>
</evidence>
<keyword evidence="6 7" id="KW-0472">Membrane</keyword>
<protein>
    <submittedName>
        <fullName evidence="11">Mechanosensitive ion channel family protein</fullName>
    </submittedName>
</protein>
<keyword evidence="5 7" id="KW-1133">Transmembrane helix</keyword>
<feature type="transmembrane region" description="Helical" evidence="7">
    <location>
        <begin position="157"/>
        <end position="177"/>
    </location>
</feature>
<dbReference type="InterPro" id="IPR049278">
    <property type="entry name" value="MS_channel_C"/>
</dbReference>
<evidence type="ECO:0000259" key="8">
    <source>
        <dbReference type="Pfam" id="PF00924"/>
    </source>
</evidence>
<dbReference type="Pfam" id="PF21082">
    <property type="entry name" value="MS_channel_3rd"/>
    <property type="match status" value="1"/>
</dbReference>
<dbReference type="PANTHER" id="PTHR30566:SF25">
    <property type="entry name" value="INNER MEMBRANE PROTEIN"/>
    <property type="match status" value="1"/>
</dbReference>
<name>A0ABZ0YVA9_9GAMM</name>
<evidence type="ECO:0000256" key="5">
    <source>
        <dbReference type="ARBA" id="ARBA00022989"/>
    </source>
</evidence>
<feature type="transmembrane region" description="Helical" evidence="7">
    <location>
        <begin position="89"/>
        <end position="111"/>
    </location>
</feature>
<dbReference type="EMBL" id="CP140153">
    <property type="protein sequence ID" value="WQH15693.1"/>
    <property type="molecule type" value="Genomic_DNA"/>
</dbReference>
<keyword evidence="4 7" id="KW-0812">Transmembrane</keyword>
<feature type="domain" description="Mechanosensitive ion channel MscS" evidence="8">
    <location>
        <begin position="179"/>
        <end position="245"/>
    </location>
</feature>
<evidence type="ECO:0000259" key="9">
    <source>
        <dbReference type="Pfam" id="PF21082"/>
    </source>
</evidence>
<evidence type="ECO:0000256" key="1">
    <source>
        <dbReference type="ARBA" id="ARBA00004651"/>
    </source>
</evidence>
<gene>
    <name evidence="11" type="ORF">SR882_07935</name>
</gene>
<dbReference type="Pfam" id="PF00924">
    <property type="entry name" value="MS_channel_2nd"/>
    <property type="match status" value="1"/>
</dbReference>
<proteinExistence type="inferred from homology"/>
<dbReference type="Gene3D" id="2.30.30.60">
    <property type="match status" value="1"/>
</dbReference>
<dbReference type="SUPFAM" id="SSF50182">
    <property type="entry name" value="Sm-like ribonucleoproteins"/>
    <property type="match status" value="1"/>
</dbReference>
<dbReference type="Pfam" id="PF21088">
    <property type="entry name" value="MS_channel_1st"/>
    <property type="match status" value="1"/>
</dbReference>
<dbReference type="InterPro" id="IPR006685">
    <property type="entry name" value="MscS_channel_2nd"/>
</dbReference>
<evidence type="ECO:0000256" key="2">
    <source>
        <dbReference type="ARBA" id="ARBA00008017"/>
    </source>
</evidence>
<dbReference type="InterPro" id="IPR011066">
    <property type="entry name" value="MscS_channel_C_sf"/>
</dbReference>
<organism evidence="11 12">
    <name type="scientific">Guyparkeria halophila</name>
    <dbReference type="NCBI Taxonomy" id="47960"/>
    <lineage>
        <taxon>Bacteria</taxon>
        <taxon>Pseudomonadati</taxon>
        <taxon>Pseudomonadota</taxon>
        <taxon>Gammaproteobacteria</taxon>
        <taxon>Chromatiales</taxon>
        <taxon>Thioalkalibacteraceae</taxon>
        <taxon>Guyparkeria</taxon>
    </lineage>
</organism>
<dbReference type="InterPro" id="IPR010920">
    <property type="entry name" value="LSM_dom_sf"/>
</dbReference>
<feature type="domain" description="Mechanosensitive ion channel transmembrane helices 2/3" evidence="10">
    <location>
        <begin position="140"/>
        <end position="178"/>
    </location>
</feature>
<evidence type="ECO:0000313" key="12">
    <source>
        <dbReference type="Proteomes" id="UP001327459"/>
    </source>
</evidence>
<dbReference type="InterPro" id="IPR023408">
    <property type="entry name" value="MscS_beta-dom_sf"/>
</dbReference>
<feature type="domain" description="Mechanosensitive ion channel MscS C-terminal" evidence="9">
    <location>
        <begin position="252"/>
        <end position="337"/>
    </location>
</feature>
<keyword evidence="3" id="KW-1003">Cell membrane</keyword>
<accession>A0ABZ0YVA9</accession>